<keyword evidence="3" id="KW-1185">Reference proteome</keyword>
<dbReference type="Pfam" id="PF00481">
    <property type="entry name" value="PP2C"/>
    <property type="match status" value="1"/>
</dbReference>
<dbReference type="Proteomes" id="UP000683925">
    <property type="component" value="Unassembled WGS sequence"/>
</dbReference>
<name>A0A8S1S329_PAROT</name>
<evidence type="ECO:0000259" key="1">
    <source>
        <dbReference type="Pfam" id="PF00481"/>
    </source>
</evidence>
<evidence type="ECO:0000313" key="2">
    <source>
        <dbReference type="EMBL" id="CAD8134097.1"/>
    </source>
</evidence>
<feature type="domain" description="PPM-type phosphatase" evidence="1">
    <location>
        <begin position="71"/>
        <end position="154"/>
    </location>
</feature>
<sequence length="246" mass="28771">MQLSQYENIFSVNPLQRIKQSTDLFKMKSSIYEYSQFCVDVCQPKKKQRRLKSVFSDADIVACKSGDKSCYVKGRLQPTRSLGDIRLKFKEFNNPKSVLEDKGCLKSISNFKGPYISVTIYEIQKGDRYLVLGSDRLWDELTKSEISKIVQKNQINKVEIIKQIFKTHFLMQQYPIKCLMKKQERFHSAKEESCMMIQLSFQLIFKVKCEKQQFYVIFLSINKYDIDFLNCYVGIAVVFNIESAGN</sequence>
<dbReference type="AlphaFoldDB" id="A0A8S1S329"/>
<dbReference type="EMBL" id="CAJJDP010000004">
    <property type="protein sequence ID" value="CAD8134097.1"/>
    <property type="molecule type" value="Genomic_DNA"/>
</dbReference>
<protein>
    <recommendedName>
        <fullName evidence="1">PPM-type phosphatase domain-containing protein</fullName>
    </recommendedName>
</protein>
<gene>
    <name evidence="2" type="ORF">POCTA_138.1.T0050259</name>
</gene>
<reference evidence="2" key="1">
    <citation type="submission" date="2021-01" db="EMBL/GenBank/DDBJ databases">
        <authorList>
            <consortium name="Genoscope - CEA"/>
            <person name="William W."/>
        </authorList>
    </citation>
    <scope>NUCLEOTIDE SEQUENCE</scope>
</reference>
<accession>A0A8S1S329</accession>
<proteinExistence type="predicted"/>
<evidence type="ECO:0000313" key="3">
    <source>
        <dbReference type="Proteomes" id="UP000683925"/>
    </source>
</evidence>
<comment type="caution">
    <text evidence="2">The sequence shown here is derived from an EMBL/GenBank/DDBJ whole genome shotgun (WGS) entry which is preliminary data.</text>
</comment>
<dbReference type="OrthoDB" id="420076at2759"/>
<dbReference type="InterPro" id="IPR001932">
    <property type="entry name" value="PPM-type_phosphatase-like_dom"/>
</dbReference>
<organism evidence="2 3">
    <name type="scientific">Paramecium octaurelia</name>
    <dbReference type="NCBI Taxonomy" id="43137"/>
    <lineage>
        <taxon>Eukaryota</taxon>
        <taxon>Sar</taxon>
        <taxon>Alveolata</taxon>
        <taxon>Ciliophora</taxon>
        <taxon>Intramacronucleata</taxon>
        <taxon>Oligohymenophorea</taxon>
        <taxon>Peniculida</taxon>
        <taxon>Parameciidae</taxon>
        <taxon>Paramecium</taxon>
    </lineage>
</organism>